<dbReference type="Gene3D" id="3.40.50.300">
    <property type="entry name" value="P-loop containing nucleotide triphosphate hydrolases"/>
    <property type="match status" value="1"/>
</dbReference>
<accession>M7MTS5</accession>
<dbReference type="GO" id="GO:0005524">
    <property type="term" value="F:ATP binding"/>
    <property type="evidence" value="ECO:0007669"/>
    <property type="project" value="InterPro"/>
</dbReference>
<comment type="caution">
    <text evidence="2">The sequence shown here is derived from an EMBL/GenBank/DDBJ whole genome shotgun (WGS) entry which is preliminary data.</text>
</comment>
<dbReference type="InterPro" id="IPR003439">
    <property type="entry name" value="ABC_transporter-like_ATP-bd"/>
</dbReference>
<protein>
    <submittedName>
        <fullName evidence="2">ABC transporter</fullName>
    </submittedName>
</protein>
<dbReference type="RefSeq" id="WP_007270109.1">
    <property type="nucleotide sequence ID" value="NZ_AOCK01000002.1"/>
</dbReference>
<dbReference type="GO" id="GO:0016887">
    <property type="term" value="F:ATP hydrolysis activity"/>
    <property type="evidence" value="ECO:0007669"/>
    <property type="project" value="InterPro"/>
</dbReference>
<dbReference type="AlphaFoldDB" id="M7MTS5"/>
<organism evidence="2 3">
    <name type="scientific">Paeniglutamicibacter gangotriensis Lz1y</name>
    <dbReference type="NCBI Taxonomy" id="1276920"/>
    <lineage>
        <taxon>Bacteria</taxon>
        <taxon>Bacillati</taxon>
        <taxon>Actinomycetota</taxon>
        <taxon>Actinomycetes</taxon>
        <taxon>Micrococcales</taxon>
        <taxon>Micrococcaceae</taxon>
        <taxon>Paeniglutamicibacter</taxon>
    </lineage>
</organism>
<name>M7MTS5_9MICC</name>
<dbReference type="STRING" id="1276920.ADIAG_00905"/>
<dbReference type="InterPro" id="IPR027417">
    <property type="entry name" value="P-loop_NTPase"/>
</dbReference>
<evidence type="ECO:0000259" key="1">
    <source>
        <dbReference type="Pfam" id="PF00005"/>
    </source>
</evidence>
<dbReference type="EMBL" id="AOCK01000002">
    <property type="protein sequence ID" value="EMQ99802.1"/>
    <property type="molecule type" value="Genomic_DNA"/>
</dbReference>
<gene>
    <name evidence="2" type="ORF">ADIAG_00905</name>
</gene>
<dbReference type="Pfam" id="PF00005">
    <property type="entry name" value="ABC_tran"/>
    <property type="match status" value="1"/>
</dbReference>
<keyword evidence="3" id="KW-1185">Reference proteome</keyword>
<feature type="domain" description="ABC transporter" evidence="1">
    <location>
        <begin position="3"/>
        <end position="68"/>
    </location>
</feature>
<dbReference type="SUPFAM" id="SSF52540">
    <property type="entry name" value="P-loop containing nucleoside triphosphate hydrolases"/>
    <property type="match status" value="1"/>
</dbReference>
<dbReference type="Proteomes" id="UP000012015">
    <property type="component" value="Unassembled WGS sequence"/>
</dbReference>
<reference evidence="2 3" key="1">
    <citation type="journal article" date="2013" name="Genome Announc.">
        <title>Draft Genome Sequence of Arthrobacter gangotriensis Strain Lz1yT, Isolated from a Penguin Rookery Soil Sample Collected in Antarctica, near the Indian Station Dakshin Gangotri.</title>
        <authorList>
            <person name="Shivaji S."/>
            <person name="Ara S."/>
            <person name="Bandi S."/>
            <person name="Singh A."/>
            <person name="Kumar Pinnaka A."/>
        </authorList>
    </citation>
    <scope>NUCLEOTIDE SEQUENCE [LARGE SCALE GENOMIC DNA]</scope>
    <source>
        <strain evidence="2 3">Lz1y</strain>
    </source>
</reference>
<evidence type="ECO:0000313" key="3">
    <source>
        <dbReference type="Proteomes" id="UP000012015"/>
    </source>
</evidence>
<proteinExistence type="predicted"/>
<evidence type="ECO:0000313" key="2">
    <source>
        <dbReference type="EMBL" id="EMQ99802.1"/>
    </source>
</evidence>
<dbReference type="PATRIC" id="fig|1276920.7.peg.909"/>
<sequence length="108" mass="12120">MFKDLDFSVCPDECLGVNGENGAGKTMLLRRRAGELHPWSGTLIRQAAGGFGRLRQRPHFEQHWSVTDVGAHALSGMLDLEARIVARASGPRARAKRSLRARWRITRR</sequence>